<organism evidence="1 2">
    <name type="scientific">Vararia minispora EC-137</name>
    <dbReference type="NCBI Taxonomy" id="1314806"/>
    <lineage>
        <taxon>Eukaryota</taxon>
        <taxon>Fungi</taxon>
        <taxon>Dikarya</taxon>
        <taxon>Basidiomycota</taxon>
        <taxon>Agaricomycotina</taxon>
        <taxon>Agaricomycetes</taxon>
        <taxon>Russulales</taxon>
        <taxon>Lachnocladiaceae</taxon>
        <taxon>Vararia</taxon>
    </lineage>
</organism>
<gene>
    <name evidence="1" type="ORF">K488DRAFT_86827</name>
</gene>
<protein>
    <submittedName>
        <fullName evidence="1">Uncharacterized protein</fullName>
    </submittedName>
</protein>
<dbReference type="Proteomes" id="UP000814128">
    <property type="component" value="Unassembled WGS sequence"/>
</dbReference>
<evidence type="ECO:0000313" key="2">
    <source>
        <dbReference type="Proteomes" id="UP000814128"/>
    </source>
</evidence>
<evidence type="ECO:0000313" key="1">
    <source>
        <dbReference type="EMBL" id="KAI0031450.1"/>
    </source>
</evidence>
<name>A0ACB8QIL7_9AGAM</name>
<proteinExistence type="predicted"/>
<accession>A0ACB8QIL7</accession>
<keyword evidence="2" id="KW-1185">Reference proteome</keyword>
<reference evidence="1" key="1">
    <citation type="submission" date="2021-02" db="EMBL/GenBank/DDBJ databases">
        <authorList>
            <consortium name="DOE Joint Genome Institute"/>
            <person name="Ahrendt S."/>
            <person name="Looney B.P."/>
            <person name="Miyauchi S."/>
            <person name="Morin E."/>
            <person name="Drula E."/>
            <person name="Courty P.E."/>
            <person name="Chicoki N."/>
            <person name="Fauchery L."/>
            <person name="Kohler A."/>
            <person name="Kuo A."/>
            <person name="Labutti K."/>
            <person name="Pangilinan J."/>
            <person name="Lipzen A."/>
            <person name="Riley R."/>
            <person name="Andreopoulos W."/>
            <person name="He G."/>
            <person name="Johnson J."/>
            <person name="Barry K.W."/>
            <person name="Grigoriev I.V."/>
            <person name="Nagy L."/>
            <person name="Hibbett D."/>
            <person name="Henrissat B."/>
            <person name="Matheny P.B."/>
            <person name="Labbe J."/>
            <person name="Martin F."/>
        </authorList>
    </citation>
    <scope>NUCLEOTIDE SEQUENCE</scope>
    <source>
        <strain evidence="1">EC-137</strain>
    </source>
</reference>
<reference evidence="1" key="2">
    <citation type="journal article" date="2022" name="New Phytol.">
        <title>Evolutionary transition to the ectomycorrhizal habit in the genomes of a hyperdiverse lineage of mushroom-forming fungi.</title>
        <authorList>
            <person name="Looney B."/>
            <person name="Miyauchi S."/>
            <person name="Morin E."/>
            <person name="Drula E."/>
            <person name="Courty P.E."/>
            <person name="Kohler A."/>
            <person name="Kuo A."/>
            <person name="LaButti K."/>
            <person name="Pangilinan J."/>
            <person name="Lipzen A."/>
            <person name="Riley R."/>
            <person name="Andreopoulos W."/>
            <person name="He G."/>
            <person name="Johnson J."/>
            <person name="Nolan M."/>
            <person name="Tritt A."/>
            <person name="Barry K.W."/>
            <person name="Grigoriev I.V."/>
            <person name="Nagy L.G."/>
            <person name="Hibbett D."/>
            <person name="Henrissat B."/>
            <person name="Matheny P.B."/>
            <person name="Labbe J."/>
            <person name="Martin F.M."/>
        </authorList>
    </citation>
    <scope>NUCLEOTIDE SEQUENCE</scope>
    <source>
        <strain evidence="1">EC-137</strain>
    </source>
</reference>
<sequence length="3072" mass="347493">MSTKRTLKDILAKLSSKKVKERTEGLTALKAALERDQAINDVDSSGNKTWLVLFQHLFNVVLTEKSTCVKKTTKNLLSGSAAQARVKTAAETVRWLVERCMQKLGRKALSAVVVHLLRTLAHDGELYDPIALHYIKSIRVIVSYTPHLEHLDPDLWTRIVEMAWNIVLGDPLRRLLNVEEEEELTEDIAMVSAEDEDEDEDEGSVRSPKKRRKREYEDEDAPASRKKRSRSASITPGPSNRATPFSTPIQSVTPEQVECTALLAVLLRHPSAPILSSDEADTLTAHLLDRHLRFIQRYSSDTSLHLDFLLGLSATLSHLALNKREAITHFSRSAWDGLLSMWGYKNKSLKEHLVVILRVLFPFYASRNPSRPHEVPFDYTGGLATLWGILEDEVDHRRGFEGLSLDCLRLQLHSSSDVPGDGWNGTFVARTFRHGMNFDVIQAFAWSILELQADCAFKLFTFSETVHNLRTGSLKREGKRARLENPIAVLINSVQTSSNSTCRVFRLQTVLFFIDRYWPHIHDDLRAMIMQPVMQLVSSDNPTIQSWAFLCLTAVAAHQVGTTNLHPTTWEHIWAHAMRRVNAPDTSRAACYTAHVLLSSKSLSSRQILPEIESFAKDLDVQGPPYPHDSVCMLMTSCLQVANQDMRLFRMCIEDKVLSWLSDAWSHGEALAVKGVGRKRIARPFVSDILAMLETICALPVRSELACRTLLPESPLVEQVIEEQRTSAIRMLLLQGSLPPFLPSPAELSRTANPKNAQSVEHFRDLVQPGPRERKVSATILKFLEALQISIDGTLCGSGQLTDEKCRQLIDAAILAVTFESLLVYNGIRSNAHVLQIACMLLKVVIPALSSNRWTREEQATVLSAFEPLVWDGEDDEDEGWNGLIGPTRYIGIRREVLRQLTDTARGARARLRRKRHELQRIIWQSADVQDVLAELVKAMKKILCSLIAKLAGDQTSRAAVDSDDHDGFASIRPAALTTQMPEAKSACIGSPAYSIMVTCMLFLASGPVLQSLSSEPNCDLELSDVLLDAGGEEFILAVPAFLSHMRRRNLNLSITALDNFLVKTESLLTQYTYSHSDALQQIVVSLLDSTMELWTRKDTDVGTLSKIQDIFRWLGEALEGQKMRSWRVRDRLTELLRRYLILDPQETIWKENYTRNGVQDDSQDEGVIQMPPSLLLPTLNADVDIRVRFRSAKAMAALFPGHKTEQTELVKLYKYVHAQLRDDVANYEYMLTRLLVSANIVIACATVAYASCWHMLEVCLYSNDYDSHVATMLEGIASRMNLPHRADFFMAYVAQIAFSSRDFTSEMDFILRINPILLGFRDRKALATATFRYFAQALAHCGNEEEAYAQRGRKRLVALCNSMDKRILEGLQDAFADIVSYELVWAVKHVPDKVDQQIARSLDDCSEDLYTSDNFHRSLDSIFVSVLRMLGDQDVTYDCSIANLLEARYPKPLKCQRSFQELTGFRVLANTRPFPPNAPAEDASVILDAVEWIKDKAGQESVTAATSYHIFHQLIADIHRTPLVNEQLRLINALCLWIALYPQHFVEPMLLHSLVHSTSILLAQFDVARAAQGILAWAFKQYGGVSGPRFADARITDVLVRIATVANTYAVSNDAAEQKLGHDLAEFIDMKVADLLKCPFVKEQAVRALLSWPREPCAALEKVRREASVATVMDVLEDPRTIANKFRAVRRLRESPRSDYPVARFSRVDFWRLKERIPPRGQLDIEDVDSFAALLIEHSGHIYGFGTGPLSAQMGRSTQTRVRKVPDPKDPSGTADIHEVEEPERVLLEHLLCVLDAADPARVREAYHVLRTISSTRLPDASNWAQEYAIEMYYFSRCPRPAISRPAFDLQSLNSLVDVAKEFNPWVSTVACAISDTIGKERPFFAQLFPILQADTGFAELALPTLIHTLLRMHELRKDDPSMRTVLSQYFIAVLSAPTSHISCIRTVVNVVLHMRHFYPTRHQNDYLAPDKWLELDYMLLSRSAIRCGAYTTALLFHELAFEYSQDQVSPSDSEDILFNIYSHVDEPDGFYGIHTHDSHRFLIKRFHHEQQWDKAFMFHGAALEARRQDISAASGVLQSLHSVGFDNLALSIQGSSSRDLADAAYMNYDLGWRTQTWDLPEQPNASLGASDALYRSLRAIHRERDPANAAVVVHDALGDVMDHLRVLGDEDIEGIRNATQILLCLSQIKQWQGASVQESLAHRRLDTPMWEAFTSISPNFDFTTLENIMATRMSLLSSIRQKEQRLQIGDMVSTFTSKLEYIEKCCLVRISEAARSSNHLQIALNSVVRARTLEAQSSPSFSQEFANVLWDQKEHNVAFQTLKDVLYQYFTVNGQDESASAGKALLLSRLGSWAAEACMQKPMSIWEDYFEPAVQIISALGYQIDASTARIFHECAIFADRQYHALARSPDAIRRRVYVDRKVNEVRELESQTRRGIKDAESMMRKARRQLEADRESYELHVGALFTFLQQAASMYARCLETSEKYDDDAHIRLVSLWYANFDDTRLADVLGPAIERVPSSKFIFLSHQLTARLAKHEPEASESKSRKTKSTSPESVAANQEILQKLVLRMCIEHPFHTIYQLFPLRPVDGAGIYRRHSQRLDSSQPQSQRDRAAAAADIFSKLRQGQHARRVLDVESFCQECLHWAKYSVKTLVLNSSAKEHSAVGKTKLVEESFFRGIRVPVPTVYTPVDPTMQYEDCVWVQKYAPFFKTAGGINLPKIQQCVGSNGKRYTQLFKGEGNDDIRQDAVMKQVFDLVDIALRRDRRTSRRNLTIRRFCVIPLAEQAGILEFVNDTEPLDDWLVGAHRRYRPRDVLPAEFRRQMVGFARRIERMPARAAKMLEWYLSTQLSLQPVMRHWFTERHKLPMSWFAMRLNYTRSVATTSIVGHLLGLGDRHTHNILLDQSTGEVVHIDLGIAFEQGKMLPVPEVVPFRLTRDMVDGMGTTGVRGVFQRCAEETLRVLREDSEVILTVLEVFKYDPLHSWTASDLKINRMQEQQQQTVQPVPQAVMGIGIDMNSGTADEAADRALSAVARKLDRALSVEYTVNELIAEATDPANLCVMFPGWSPYL</sequence>
<comment type="caution">
    <text evidence="1">The sequence shown here is derived from an EMBL/GenBank/DDBJ whole genome shotgun (WGS) entry which is preliminary data.</text>
</comment>
<dbReference type="EMBL" id="MU273580">
    <property type="protein sequence ID" value="KAI0031450.1"/>
    <property type="molecule type" value="Genomic_DNA"/>
</dbReference>